<sequence length="437" mass="46288">MRFAGGDFINPATGGTARAVVAAAAVIRNVRRFSWVIYGPPLGLLYIYGNSADLFQGVAADLPIGQMISMTDKRLTPIAASLPSTIPFIAPETMEAQRGAPFKARLGANEMSFGPSPKATKAMQESLSGIWKYGVPENEPLRSALAEHHQIEAEAITIGEGIDGLLGILVRLYVGAGDAVVTSDGSYPTFNYHVAAAGGALHKVPYMGDFEDPKALIAKAKEVGAKLVYLSNPNNPMGSTHSAQTVQDMIDAVPHGCLMVLDEAYCEFADQSTRPALNTADKRVIRFRTFSKAYGLAGARIGYGISHPEIVSGFDKIRNHFGVNRVGQAGAHAALADQTYLNETLVHVGKARARIAQIAQDNGLIPLPSATNFVTIDCGKDGAFARSLVAALAQRGIFIRMPAAAPLDRCIRVSIGLPAEVEMFAAALPLALQDCGA</sequence>
<evidence type="ECO:0000256" key="2">
    <source>
        <dbReference type="ARBA" id="ARBA00005011"/>
    </source>
</evidence>
<evidence type="ECO:0000259" key="12">
    <source>
        <dbReference type="Pfam" id="PF00155"/>
    </source>
</evidence>
<evidence type="ECO:0000256" key="4">
    <source>
        <dbReference type="ARBA" id="ARBA00012748"/>
    </source>
</evidence>
<dbReference type="NCBIfam" id="NF006014">
    <property type="entry name" value="PRK08153.1"/>
    <property type="match status" value="1"/>
</dbReference>
<evidence type="ECO:0000256" key="5">
    <source>
        <dbReference type="ARBA" id="ARBA00022576"/>
    </source>
</evidence>
<dbReference type="PANTHER" id="PTHR43643:SF6">
    <property type="entry name" value="HISTIDINOL-PHOSPHATE AMINOTRANSFERASE"/>
    <property type="match status" value="1"/>
</dbReference>
<dbReference type="InterPro" id="IPR015424">
    <property type="entry name" value="PyrdxlP-dep_Trfase"/>
</dbReference>
<accession>A0A3N4UU03</accession>
<dbReference type="PANTHER" id="PTHR43643">
    <property type="entry name" value="HISTIDINOL-PHOSPHATE AMINOTRANSFERASE 2"/>
    <property type="match status" value="1"/>
</dbReference>
<organism evidence="13 14">
    <name type="scientific">Pacificibacter maritimus</name>
    <dbReference type="NCBI Taxonomy" id="762213"/>
    <lineage>
        <taxon>Bacteria</taxon>
        <taxon>Pseudomonadati</taxon>
        <taxon>Pseudomonadota</taxon>
        <taxon>Alphaproteobacteria</taxon>
        <taxon>Rhodobacterales</taxon>
        <taxon>Roseobacteraceae</taxon>
        <taxon>Pacificibacter</taxon>
    </lineage>
</organism>
<keyword evidence="8 11" id="KW-0663">Pyridoxal phosphate</keyword>
<keyword evidence="14" id="KW-1185">Reference proteome</keyword>
<dbReference type="InterPro" id="IPR001917">
    <property type="entry name" value="Aminotrans_II_pyridoxalP_BS"/>
</dbReference>
<protein>
    <recommendedName>
        <fullName evidence="4">histidinol-phosphate transaminase</fullName>
        <ecNumber evidence="4">2.6.1.9</ecNumber>
    </recommendedName>
</protein>
<evidence type="ECO:0000313" key="13">
    <source>
        <dbReference type="EMBL" id="RPE70969.1"/>
    </source>
</evidence>
<evidence type="ECO:0000256" key="1">
    <source>
        <dbReference type="ARBA" id="ARBA00001933"/>
    </source>
</evidence>
<dbReference type="InterPro" id="IPR015422">
    <property type="entry name" value="PyrdxlP-dep_Trfase_small"/>
</dbReference>
<comment type="similarity">
    <text evidence="3">Belongs to the class-II pyridoxal-phosphate-dependent aminotransferase family. Histidinol-phosphate aminotransferase subfamily.</text>
</comment>
<dbReference type="PROSITE" id="PS00599">
    <property type="entry name" value="AA_TRANSFER_CLASS_2"/>
    <property type="match status" value="1"/>
</dbReference>
<dbReference type="CDD" id="cd00609">
    <property type="entry name" value="AAT_like"/>
    <property type="match status" value="1"/>
</dbReference>
<dbReference type="Gene3D" id="3.40.640.10">
    <property type="entry name" value="Type I PLP-dependent aspartate aminotransferase-like (Major domain)"/>
    <property type="match status" value="1"/>
</dbReference>
<evidence type="ECO:0000256" key="7">
    <source>
        <dbReference type="ARBA" id="ARBA00022679"/>
    </source>
</evidence>
<evidence type="ECO:0000256" key="6">
    <source>
        <dbReference type="ARBA" id="ARBA00022605"/>
    </source>
</evidence>
<evidence type="ECO:0000256" key="10">
    <source>
        <dbReference type="ARBA" id="ARBA00047481"/>
    </source>
</evidence>
<keyword evidence="9" id="KW-0368">Histidine biosynthesis</keyword>
<keyword evidence="7 13" id="KW-0808">Transferase</keyword>
<comment type="caution">
    <text evidence="13">The sequence shown here is derived from an EMBL/GenBank/DDBJ whole genome shotgun (WGS) entry which is preliminary data.</text>
</comment>
<comment type="pathway">
    <text evidence="2">Amino-acid biosynthesis; L-histidine biosynthesis; L-histidine from 5-phospho-alpha-D-ribose 1-diphosphate: step 7/9.</text>
</comment>
<dbReference type="InterPro" id="IPR004839">
    <property type="entry name" value="Aminotransferase_I/II_large"/>
</dbReference>
<evidence type="ECO:0000256" key="3">
    <source>
        <dbReference type="ARBA" id="ARBA00007970"/>
    </source>
</evidence>
<evidence type="ECO:0000256" key="8">
    <source>
        <dbReference type="ARBA" id="ARBA00022898"/>
    </source>
</evidence>
<dbReference type="GO" id="GO:0000105">
    <property type="term" value="P:L-histidine biosynthetic process"/>
    <property type="evidence" value="ECO:0007669"/>
    <property type="project" value="UniProtKB-KW"/>
</dbReference>
<evidence type="ECO:0000256" key="9">
    <source>
        <dbReference type="ARBA" id="ARBA00023102"/>
    </source>
</evidence>
<dbReference type="Proteomes" id="UP000269689">
    <property type="component" value="Unassembled WGS sequence"/>
</dbReference>
<dbReference type="EC" id="2.6.1.9" evidence="4"/>
<comment type="catalytic activity">
    <reaction evidence="10">
        <text>L-histidinol phosphate + 2-oxoglutarate = 3-(imidazol-4-yl)-2-oxopropyl phosphate + L-glutamate</text>
        <dbReference type="Rhea" id="RHEA:23744"/>
        <dbReference type="ChEBI" id="CHEBI:16810"/>
        <dbReference type="ChEBI" id="CHEBI:29985"/>
        <dbReference type="ChEBI" id="CHEBI:57766"/>
        <dbReference type="ChEBI" id="CHEBI:57980"/>
        <dbReference type="EC" id="2.6.1.9"/>
    </reaction>
</comment>
<gene>
    <name evidence="13" type="ORF">EDD53_0081</name>
</gene>
<dbReference type="SUPFAM" id="SSF53383">
    <property type="entry name" value="PLP-dependent transferases"/>
    <property type="match status" value="1"/>
</dbReference>
<dbReference type="InterPro" id="IPR050106">
    <property type="entry name" value="HistidinolP_aminotransfase"/>
</dbReference>
<keyword evidence="6" id="KW-0028">Amino-acid biosynthesis</keyword>
<keyword evidence="5 13" id="KW-0032">Aminotransferase</keyword>
<proteinExistence type="inferred from homology"/>
<feature type="domain" description="Aminotransferase class I/classII large" evidence="12">
    <location>
        <begin position="105"/>
        <end position="428"/>
    </location>
</feature>
<reference evidence="13 14" key="1">
    <citation type="submission" date="2018-11" db="EMBL/GenBank/DDBJ databases">
        <title>Genomic Encyclopedia of Type Strains, Phase IV (KMG-IV): sequencing the most valuable type-strain genomes for metagenomic binning, comparative biology and taxonomic classification.</title>
        <authorList>
            <person name="Goeker M."/>
        </authorList>
    </citation>
    <scope>NUCLEOTIDE SEQUENCE [LARGE SCALE GENOMIC DNA]</scope>
    <source>
        <strain evidence="13 14">DSM 104731</strain>
    </source>
</reference>
<evidence type="ECO:0000313" key="14">
    <source>
        <dbReference type="Proteomes" id="UP000269689"/>
    </source>
</evidence>
<name>A0A3N4UU03_9RHOB</name>
<dbReference type="GO" id="GO:0004400">
    <property type="term" value="F:histidinol-phosphate transaminase activity"/>
    <property type="evidence" value="ECO:0007669"/>
    <property type="project" value="UniProtKB-EC"/>
</dbReference>
<comment type="cofactor">
    <cofactor evidence="1 11">
        <name>pyridoxal 5'-phosphate</name>
        <dbReference type="ChEBI" id="CHEBI:597326"/>
    </cofactor>
</comment>
<dbReference type="Pfam" id="PF00155">
    <property type="entry name" value="Aminotran_1_2"/>
    <property type="match status" value="1"/>
</dbReference>
<dbReference type="EMBL" id="RKQK01000001">
    <property type="protein sequence ID" value="RPE70969.1"/>
    <property type="molecule type" value="Genomic_DNA"/>
</dbReference>
<dbReference type="InterPro" id="IPR015421">
    <property type="entry name" value="PyrdxlP-dep_Trfase_major"/>
</dbReference>
<dbReference type="Gene3D" id="3.90.1150.10">
    <property type="entry name" value="Aspartate Aminotransferase, domain 1"/>
    <property type="match status" value="1"/>
</dbReference>
<evidence type="ECO:0000256" key="11">
    <source>
        <dbReference type="RuleBase" id="RU003693"/>
    </source>
</evidence>
<dbReference type="AlphaFoldDB" id="A0A3N4UU03"/>
<dbReference type="GO" id="GO:0030170">
    <property type="term" value="F:pyridoxal phosphate binding"/>
    <property type="evidence" value="ECO:0007669"/>
    <property type="project" value="InterPro"/>
</dbReference>